<organism evidence="8 10">
    <name type="scientific">Xiamenia xianingshaonis</name>
    <dbReference type="NCBI Taxonomy" id="2682776"/>
    <lineage>
        <taxon>Bacteria</taxon>
        <taxon>Bacillati</taxon>
        <taxon>Actinomycetota</taxon>
        <taxon>Coriobacteriia</taxon>
        <taxon>Eggerthellales</taxon>
        <taxon>Eggerthellaceae</taxon>
        <taxon>Xiamenia</taxon>
    </lineage>
</organism>
<evidence type="ECO:0000256" key="4">
    <source>
        <dbReference type="ARBA" id="ARBA00023267"/>
    </source>
</evidence>
<dbReference type="EMBL" id="WPCR01000013">
    <property type="protein sequence ID" value="NHM14870.1"/>
    <property type="molecule type" value="Genomic_DNA"/>
</dbReference>
<dbReference type="Pfam" id="PF02237">
    <property type="entry name" value="BPL_C"/>
    <property type="match status" value="1"/>
</dbReference>
<dbReference type="AlphaFoldDB" id="A0A9E6SU26"/>
<dbReference type="GO" id="GO:0005524">
    <property type="term" value="F:ATP binding"/>
    <property type="evidence" value="ECO:0007669"/>
    <property type="project" value="UniProtKB-KW"/>
</dbReference>
<evidence type="ECO:0000313" key="9">
    <source>
        <dbReference type="Proteomes" id="UP000636394"/>
    </source>
</evidence>
<reference evidence="7 9" key="1">
    <citation type="submission" date="2019-11" db="EMBL/GenBank/DDBJ databases">
        <title>Eggerthellaceae novel genus isolated from the rectal contents of marmort.</title>
        <authorList>
            <person name="Zhang G."/>
        </authorList>
    </citation>
    <scope>NUCLEOTIDE SEQUENCE [LARGE SCALE GENOMIC DNA]</scope>
    <source>
        <strain evidence="9">zg-886</strain>
        <strain evidence="7">Zg-886</strain>
    </source>
</reference>
<dbReference type="PANTHER" id="PTHR12835">
    <property type="entry name" value="BIOTIN PROTEIN LIGASE"/>
    <property type="match status" value="1"/>
</dbReference>
<evidence type="ECO:0000313" key="10">
    <source>
        <dbReference type="Proteomes" id="UP000671910"/>
    </source>
</evidence>
<dbReference type="Proteomes" id="UP000636394">
    <property type="component" value="Unassembled WGS sequence"/>
</dbReference>
<keyword evidence="1 8" id="KW-0436">Ligase</keyword>
<dbReference type="CDD" id="cd16442">
    <property type="entry name" value="BPL"/>
    <property type="match status" value="1"/>
</dbReference>
<dbReference type="KEGG" id="ebz:J7S26_06645"/>
<evidence type="ECO:0000256" key="5">
    <source>
        <dbReference type="ARBA" id="ARBA00024227"/>
    </source>
</evidence>
<accession>A0A9E6SU26</accession>
<dbReference type="GO" id="GO:0005737">
    <property type="term" value="C:cytoplasm"/>
    <property type="evidence" value="ECO:0007669"/>
    <property type="project" value="TreeGrafter"/>
</dbReference>
<evidence type="ECO:0000259" key="6">
    <source>
        <dbReference type="PROSITE" id="PS51733"/>
    </source>
</evidence>
<dbReference type="InterPro" id="IPR045864">
    <property type="entry name" value="aa-tRNA-synth_II/BPL/LPL"/>
</dbReference>
<evidence type="ECO:0000313" key="8">
    <source>
        <dbReference type="EMBL" id="QTU84036.1"/>
    </source>
</evidence>
<dbReference type="PROSITE" id="PS51733">
    <property type="entry name" value="BPL_LPL_CATALYTIC"/>
    <property type="match status" value="1"/>
</dbReference>
<dbReference type="Pfam" id="PF03099">
    <property type="entry name" value="BPL_LplA_LipB"/>
    <property type="match status" value="1"/>
</dbReference>
<dbReference type="EMBL" id="CP072829">
    <property type="protein sequence ID" value="QTU84036.1"/>
    <property type="molecule type" value="Genomic_DNA"/>
</dbReference>
<dbReference type="InterPro" id="IPR004143">
    <property type="entry name" value="BPL_LPL_catalytic"/>
</dbReference>
<dbReference type="InterPro" id="IPR004408">
    <property type="entry name" value="Biotin_CoA_COase_ligase"/>
</dbReference>
<dbReference type="SUPFAM" id="SSF50037">
    <property type="entry name" value="C-terminal domain of transcriptional repressors"/>
    <property type="match status" value="1"/>
</dbReference>
<proteinExistence type="predicted"/>
<reference evidence="8" key="2">
    <citation type="submission" date="2021-04" db="EMBL/GenBank/DDBJ databases">
        <title>Novel species in family Eggerthellaceae.</title>
        <authorList>
            <person name="Zhang G."/>
        </authorList>
    </citation>
    <scope>NUCLEOTIDE SEQUENCE</scope>
    <source>
        <strain evidence="8">Zg-886</strain>
    </source>
</reference>
<name>A0A9E6SU26_9ACTN</name>
<evidence type="ECO:0000256" key="1">
    <source>
        <dbReference type="ARBA" id="ARBA00022598"/>
    </source>
</evidence>
<dbReference type="PANTHER" id="PTHR12835:SF5">
    <property type="entry name" value="BIOTIN--PROTEIN LIGASE"/>
    <property type="match status" value="1"/>
</dbReference>
<evidence type="ECO:0000256" key="2">
    <source>
        <dbReference type="ARBA" id="ARBA00022741"/>
    </source>
</evidence>
<dbReference type="SUPFAM" id="SSF55681">
    <property type="entry name" value="Class II aaRS and biotin synthetases"/>
    <property type="match status" value="1"/>
</dbReference>
<keyword evidence="9" id="KW-1185">Reference proteome</keyword>
<evidence type="ECO:0000313" key="7">
    <source>
        <dbReference type="EMBL" id="NHM14870.1"/>
    </source>
</evidence>
<dbReference type="EC" id="6.3.4.15" evidence="5"/>
<protein>
    <recommendedName>
        <fullName evidence="5">biotin--[biotin carboxyl-carrier protein] ligase</fullName>
        <ecNumber evidence="5">6.3.4.15</ecNumber>
    </recommendedName>
</protein>
<sequence length="268" mass="27902">MLLRVENLTTVRSTNELVKQAIEAGQPEGLVVRARRQSGGYGRQGRAWASPEGGLYCSWLLRPNVPLAQLPTLSLVVGLAVRDAAAALVSDSVAPAIRVKWPNDVVVAPDSAACEALPARAPFCKLCGISLEAHQGGVCVGIGVNVRRPRAAADVGGKNVPAYLEDLAPAWGRGPLEDALDATFSQIASVFSACYDRWLLEGFAPFSGRCNETSALAGCAVRIEDHGGGVLACGTACGIDEHGRLVVRRSDGTTVPVASGEAHVLLGA</sequence>
<dbReference type="GO" id="GO:0004077">
    <property type="term" value="F:biotin--[biotin carboxyl-carrier protein] ligase activity"/>
    <property type="evidence" value="ECO:0007669"/>
    <property type="project" value="UniProtKB-EC"/>
</dbReference>
<gene>
    <name evidence="7" type="ORF">GMI68_08905</name>
    <name evidence="8" type="ORF">J7S26_06645</name>
</gene>
<dbReference type="RefSeq" id="WP_166340308.1">
    <property type="nucleotide sequence ID" value="NZ_CP072829.1"/>
</dbReference>
<evidence type="ECO:0000256" key="3">
    <source>
        <dbReference type="ARBA" id="ARBA00022840"/>
    </source>
</evidence>
<dbReference type="InterPro" id="IPR003142">
    <property type="entry name" value="BPL_C"/>
</dbReference>
<dbReference type="Proteomes" id="UP000671910">
    <property type="component" value="Chromosome"/>
</dbReference>
<feature type="domain" description="BPL/LPL catalytic" evidence="6">
    <location>
        <begin position="1"/>
        <end position="203"/>
    </location>
</feature>
<keyword evidence="3" id="KW-0067">ATP-binding</keyword>
<keyword evidence="4" id="KW-0092">Biotin</keyword>
<dbReference type="Gene3D" id="2.30.30.100">
    <property type="match status" value="1"/>
</dbReference>
<dbReference type="Gene3D" id="3.30.930.10">
    <property type="entry name" value="Bira Bifunctional Protein, Domain 2"/>
    <property type="match status" value="1"/>
</dbReference>
<keyword evidence="2" id="KW-0547">Nucleotide-binding</keyword>
<dbReference type="NCBIfam" id="TIGR00121">
    <property type="entry name" value="birA_ligase"/>
    <property type="match status" value="1"/>
</dbReference>
<dbReference type="InterPro" id="IPR008988">
    <property type="entry name" value="Transcriptional_repressor_C"/>
</dbReference>